<dbReference type="EMBL" id="JBHUCO010000049">
    <property type="protein sequence ID" value="MFD1522802.1"/>
    <property type="molecule type" value="Genomic_DNA"/>
</dbReference>
<dbReference type="Proteomes" id="UP001597114">
    <property type="component" value="Unassembled WGS sequence"/>
</dbReference>
<accession>A0ABW4F5V7</accession>
<gene>
    <name evidence="1" type="ORF">ACFSJD_35295</name>
</gene>
<evidence type="ECO:0000313" key="2">
    <source>
        <dbReference type="Proteomes" id="UP001597114"/>
    </source>
</evidence>
<keyword evidence="2" id="KW-1185">Reference proteome</keyword>
<organism evidence="1 2">
    <name type="scientific">Pseudonocardia yunnanensis</name>
    <dbReference type="NCBI Taxonomy" id="58107"/>
    <lineage>
        <taxon>Bacteria</taxon>
        <taxon>Bacillati</taxon>
        <taxon>Actinomycetota</taxon>
        <taxon>Actinomycetes</taxon>
        <taxon>Pseudonocardiales</taxon>
        <taxon>Pseudonocardiaceae</taxon>
        <taxon>Pseudonocardia</taxon>
    </lineage>
</organism>
<proteinExistence type="predicted"/>
<dbReference type="Pfam" id="PF13376">
    <property type="entry name" value="OmdA"/>
    <property type="match status" value="1"/>
</dbReference>
<evidence type="ECO:0000313" key="1">
    <source>
        <dbReference type="EMBL" id="MFD1522802.1"/>
    </source>
</evidence>
<reference evidence="2" key="1">
    <citation type="journal article" date="2019" name="Int. J. Syst. Evol. Microbiol.">
        <title>The Global Catalogue of Microorganisms (GCM) 10K type strain sequencing project: providing services to taxonomists for standard genome sequencing and annotation.</title>
        <authorList>
            <consortium name="The Broad Institute Genomics Platform"/>
            <consortium name="The Broad Institute Genome Sequencing Center for Infectious Disease"/>
            <person name="Wu L."/>
            <person name="Ma J."/>
        </authorList>
    </citation>
    <scope>NUCLEOTIDE SEQUENCE [LARGE SCALE GENOMIC DNA]</scope>
    <source>
        <strain evidence="2">CCM 7043</strain>
    </source>
</reference>
<protein>
    <submittedName>
        <fullName evidence="1">YdeI family protein</fullName>
    </submittedName>
</protein>
<sequence length="187" mass="21362">MTAVRTFHAPDRAQWRAWLRDNCETADEMWLVIHHVRSATPSVRHREAIEEALCFGWIDSLARKRDAESWCQRFTPRNPRSAWSKVNRELVDRLTAQGLMTPHGQAAVDLAKRTGTWSVLADAQNGVIPDDLRDRLAADEAAAGHFDAFSWSAKRAALEWIARAKRPETRQRRIARTVECAARNVRP</sequence>
<dbReference type="RefSeq" id="WP_344721548.1">
    <property type="nucleotide sequence ID" value="NZ_BAAAUS010000008.1"/>
</dbReference>
<name>A0ABW4F5V7_9PSEU</name>
<comment type="caution">
    <text evidence="1">The sequence shown here is derived from an EMBL/GenBank/DDBJ whole genome shotgun (WGS) entry which is preliminary data.</text>
</comment>